<sequence length="59" mass="6689">MKILGYVLFIVSSTISTKAFINTNKEVAGEKPKKTTAQHIAFFVVGFILMIVSFYLMDW</sequence>
<comment type="caution">
    <text evidence="2">The sequence shown here is derived from an EMBL/GenBank/DDBJ whole genome shotgun (WGS) entry which is preliminary data.</text>
</comment>
<keyword evidence="1" id="KW-0472">Membrane</keyword>
<feature type="transmembrane region" description="Helical" evidence="1">
    <location>
        <begin position="40"/>
        <end position="57"/>
    </location>
</feature>
<keyword evidence="1" id="KW-0812">Transmembrane</keyword>
<gene>
    <name evidence="2" type="ORF">ACFQZX_05100</name>
</gene>
<accession>A0ABW3APN9</accession>
<protein>
    <recommendedName>
        <fullName evidence="4">Mid2-like cell wall stress sensor domain protein</fullName>
    </recommendedName>
</protein>
<keyword evidence="3" id="KW-1185">Reference proteome</keyword>
<proteinExistence type="predicted"/>
<dbReference type="Proteomes" id="UP001597010">
    <property type="component" value="Unassembled WGS sequence"/>
</dbReference>
<dbReference type="EMBL" id="JBHTHZ010000002">
    <property type="protein sequence ID" value="MFD0792983.1"/>
    <property type="molecule type" value="Genomic_DNA"/>
</dbReference>
<evidence type="ECO:0000256" key="1">
    <source>
        <dbReference type="SAM" id="Phobius"/>
    </source>
</evidence>
<evidence type="ECO:0000313" key="2">
    <source>
        <dbReference type="EMBL" id="MFD0792983.1"/>
    </source>
</evidence>
<evidence type="ECO:0008006" key="4">
    <source>
        <dbReference type="Google" id="ProtNLM"/>
    </source>
</evidence>
<dbReference type="RefSeq" id="WP_377112101.1">
    <property type="nucleotide sequence ID" value="NZ_JBHTHZ010000002.1"/>
</dbReference>
<organism evidence="2 3">
    <name type="scientific">Mucilaginibacter litoreus</name>
    <dbReference type="NCBI Taxonomy" id="1048221"/>
    <lineage>
        <taxon>Bacteria</taxon>
        <taxon>Pseudomonadati</taxon>
        <taxon>Bacteroidota</taxon>
        <taxon>Sphingobacteriia</taxon>
        <taxon>Sphingobacteriales</taxon>
        <taxon>Sphingobacteriaceae</taxon>
        <taxon>Mucilaginibacter</taxon>
    </lineage>
</organism>
<reference evidence="3" key="1">
    <citation type="journal article" date="2019" name="Int. J. Syst. Evol. Microbiol.">
        <title>The Global Catalogue of Microorganisms (GCM) 10K type strain sequencing project: providing services to taxonomists for standard genome sequencing and annotation.</title>
        <authorList>
            <consortium name="The Broad Institute Genomics Platform"/>
            <consortium name="The Broad Institute Genome Sequencing Center for Infectious Disease"/>
            <person name="Wu L."/>
            <person name="Ma J."/>
        </authorList>
    </citation>
    <scope>NUCLEOTIDE SEQUENCE [LARGE SCALE GENOMIC DNA]</scope>
    <source>
        <strain evidence="3">CCUG 61484</strain>
    </source>
</reference>
<name>A0ABW3APN9_9SPHI</name>
<evidence type="ECO:0000313" key="3">
    <source>
        <dbReference type="Proteomes" id="UP001597010"/>
    </source>
</evidence>
<keyword evidence="1" id="KW-1133">Transmembrane helix</keyword>